<evidence type="ECO:0000313" key="2">
    <source>
        <dbReference type="EMBL" id="AMK15845.1"/>
    </source>
</evidence>
<dbReference type="RefSeq" id="WP_067147452.1">
    <property type="nucleotide sequence ID" value="NZ_CP014265.1"/>
</dbReference>
<dbReference type="STRING" id="294671.YLM1_1288"/>
<evidence type="ECO:0000313" key="4">
    <source>
        <dbReference type="Proteomes" id="UP000066376"/>
    </source>
</evidence>
<dbReference type="PROSITE" id="PS00198">
    <property type="entry name" value="4FE4S_FER_1"/>
    <property type="match status" value="1"/>
</dbReference>
<reference evidence="4" key="2">
    <citation type="submission" date="2016-02" db="EMBL/GenBank/DDBJ databases">
        <title>The draft genome sequence of the rumen methanogen Methanobrevibacter olleyae YLM1.</title>
        <authorList>
            <consortium name="New Zealand Agricultural Greenhouse Gas Research Centre/Pastoral Greenhouse Gas Research Consortium"/>
            <person name="Kelly W.J."/>
            <person name="Li D."/>
            <person name="Lambie S.C."/>
            <person name="Attwood G.T."/>
            <person name="Altermann E."/>
            <person name="Leahy S.C."/>
        </authorList>
    </citation>
    <scope>NUCLEOTIDE SEQUENCE [LARGE SCALE GENOMIC DNA]</scope>
    <source>
        <strain evidence="4">YLM1</strain>
    </source>
</reference>
<evidence type="ECO:0000313" key="5">
    <source>
        <dbReference type="Proteomes" id="UP000183442"/>
    </source>
</evidence>
<dbReference type="Proteomes" id="UP000183442">
    <property type="component" value="Unassembled WGS sequence"/>
</dbReference>
<dbReference type="SUPFAM" id="SSF54862">
    <property type="entry name" value="4Fe-4S ferredoxins"/>
    <property type="match status" value="1"/>
</dbReference>
<reference evidence="5" key="3">
    <citation type="submission" date="2016-10" db="EMBL/GenBank/DDBJ databases">
        <authorList>
            <person name="Varghese N."/>
        </authorList>
    </citation>
    <scope>NUCLEOTIDE SEQUENCE [LARGE SCALE GENOMIC DNA]</scope>
    <source>
        <strain evidence="5">DSM 16632</strain>
    </source>
</reference>
<reference evidence="2 4" key="1">
    <citation type="journal article" date="2016" name="Genome Announc.">
        <title>Draft Genome Sequence of the Rumen Methanogen Methanobrevibacter olleyae YLM1.</title>
        <authorList>
            <person name="Kelly W.J."/>
            <person name="Li D."/>
            <person name="Lambie S.C."/>
            <person name="Cox F."/>
            <person name="Attwood G.T."/>
            <person name="Altermann E."/>
            <person name="Leahy S.C."/>
        </authorList>
    </citation>
    <scope>NUCLEOTIDE SEQUENCE [LARGE SCALE GENOMIC DNA]</scope>
    <source>
        <strain evidence="2 4">YLM1</strain>
    </source>
</reference>
<dbReference type="Pfam" id="PF13187">
    <property type="entry name" value="Fer4_9"/>
    <property type="match status" value="1"/>
</dbReference>
<dbReference type="OrthoDB" id="51316at2157"/>
<feature type="domain" description="4Fe-4S ferredoxin-type" evidence="1">
    <location>
        <begin position="1"/>
        <end position="29"/>
    </location>
</feature>
<proteinExistence type="predicted"/>
<dbReference type="PANTHER" id="PTHR43122:SF1">
    <property type="entry name" value="IRON-SULFUR-BINDING PROTEIN"/>
    <property type="match status" value="1"/>
</dbReference>
<keyword evidence="4" id="KW-1185">Reference proteome</keyword>
<accession>A0A126R2F4</accession>
<name>A0A126R2F4_METOL</name>
<dbReference type="Proteomes" id="UP000066376">
    <property type="component" value="Chromosome"/>
</dbReference>
<organism evidence="2 4">
    <name type="scientific">Methanobrevibacter olleyae</name>
    <dbReference type="NCBI Taxonomy" id="294671"/>
    <lineage>
        <taxon>Archaea</taxon>
        <taxon>Methanobacteriati</taxon>
        <taxon>Methanobacteriota</taxon>
        <taxon>Methanomada group</taxon>
        <taxon>Methanobacteria</taxon>
        <taxon>Methanobacteriales</taxon>
        <taxon>Methanobacteriaceae</taxon>
        <taxon>Methanobrevibacter</taxon>
    </lineage>
</organism>
<dbReference type="KEGG" id="mol:YLM1_1288"/>
<dbReference type="GO" id="GO:0016491">
    <property type="term" value="F:oxidoreductase activity"/>
    <property type="evidence" value="ECO:0007669"/>
    <property type="project" value="UniProtKB-ARBA"/>
</dbReference>
<evidence type="ECO:0000259" key="1">
    <source>
        <dbReference type="PROSITE" id="PS51379"/>
    </source>
</evidence>
<dbReference type="EMBL" id="FOTL01000002">
    <property type="protein sequence ID" value="SFL20479.1"/>
    <property type="molecule type" value="Genomic_DNA"/>
</dbReference>
<protein>
    <submittedName>
        <fullName evidence="2 3">2-oxoglutarate ferredoxin oxidoreductase subunit delta</fullName>
    </submittedName>
</protein>
<evidence type="ECO:0000313" key="3">
    <source>
        <dbReference type="EMBL" id="SFL20479.1"/>
    </source>
</evidence>
<sequence length="68" mass="7580">MIIIDSKLCKGCDICIATCPKKVYSKSDKVNTKNVYLPFPENEEGCTKCGLCELSCPDQAIYVEKEVE</sequence>
<gene>
    <name evidence="3" type="ORF">SAMN02910297_00218</name>
    <name evidence="2" type="ORF">YLM1_1288</name>
</gene>
<dbReference type="InterPro" id="IPR017896">
    <property type="entry name" value="4Fe4S_Fe-S-bd"/>
</dbReference>
<feature type="domain" description="4Fe-4S ferredoxin-type" evidence="1">
    <location>
        <begin position="36"/>
        <end position="66"/>
    </location>
</feature>
<dbReference type="InterPro" id="IPR017900">
    <property type="entry name" value="4Fe4S_Fe_S_CS"/>
</dbReference>
<dbReference type="PATRIC" id="fig|294671.3.peg.1345"/>
<reference evidence="3" key="4">
    <citation type="submission" date="2016-10" db="EMBL/GenBank/DDBJ databases">
        <authorList>
            <person name="de Groot N.N."/>
        </authorList>
    </citation>
    <scope>NUCLEOTIDE SEQUENCE [LARGE SCALE GENOMIC DNA]</scope>
    <source>
        <strain evidence="3">DSM 16632</strain>
    </source>
</reference>
<dbReference type="PANTHER" id="PTHR43122">
    <property type="entry name" value="FERREDOXIN SUBUNIT OF PYRUVATE:FLAVODOXIN OXIDOREDUCTASE-RELATED"/>
    <property type="match status" value="1"/>
</dbReference>
<dbReference type="EMBL" id="CP014265">
    <property type="protein sequence ID" value="AMK15845.1"/>
    <property type="molecule type" value="Genomic_DNA"/>
</dbReference>
<dbReference type="AlphaFoldDB" id="A0A126R2F4"/>
<dbReference type="PROSITE" id="PS51379">
    <property type="entry name" value="4FE4S_FER_2"/>
    <property type="match status" value="2"/>
</dbReference>
<dbReference type="Gene3D" id="3.30.70.20">
    <property type="match status" value="1"/>
</dbReference>
<dbReference type="GeneID" id="28489599"/>